<organism evidence="1 2">
    <name type="scientific">Eufriesea mexicana</name>
    <dbReference type="NCBI Taxonomy" id="516756"/>
    <lineage>
        <taxon>Eukaryota</taxon>
        <taxon>Metazoa</taxon>
        <taxon>Ecdysozoa</taxon>
        <taxon>Arthropoda</taxon>
        <taxon>Hexapoda</taxon>
        <taxon>Insecta</taxon>
        <taxon>Pterygota</taxon>
        <taxon>Neoptera</taxon>
        <taxon>Endopterygota</taxon>
        <taxon>Hymenoptera</taxon>
        <taxon>Apocrita</taxon>
        <taxon>Aculeata</taxon>
        <taxon>Apoidea</taxon>
        <taxon>Anthophila</taxon>
        <taxon>Apidae</taxon>
        <taxon>Eufriesea</taxon>
    </lineage>
</organism>
<dbReference type="AlphaFoldDB" id="A0A310SGW6"/>
<protein>
    <submittedName>
        <fullName evidence="1">Uncharacterized protein</fullName>
    </submittedName>
</protein>
<evidence type="ECO:0000313" key="1">
    <source>
        <dbReference type="EMBL" id="OAD52810.1"/>
    </source>
</evidence>
<keyword evidence="2" id="KW-1185">Reference proteome</keyword>
<dbReference type="EMBL" id="KQ769818">
    <property type="protein sequence ID" value="OAD52810.1"/>
    <property type="molecule type" value="Genomic_DNA"/>
</dbReference>
<dbReference type="Proteomes" id="UP000250275">
    <property type="component" value="Unassembled WGS sequence"/>
</dbReference>
<reference evidence="1 2" key="1">
    <citation type="submission" date="2015-07" db="EMBL/GenBank/DDBJ databases">
        <title>The genome of Eufriesea mexicana.</title>
        <authorList>
            <person name="Pan H."/>
            <person name="Kapheim K."/>
        </authorList>
    </citation>
    <scope>NUCLEOTIDE SEQUENCE [LARGE SCALE GENOMIC DNA]</scope>
    <source>
        <strain evidence="1">0111107269</strain>
        <tissue evidence="1">Whole body</tissue>
    </source>
</reference>
<accession>A0A310SGW6</accession>
<sequence length="52" mass="5940">MGDIKLFFAIFQSSFALKNIKISTHIVGLVLKGLKEEWDSQVTIEFVIKNLE</sequence>
<gene>
    <name evidence="1" type="ORF">WN48_00223</name>
</gene>
<name>A0A310SGW6_9HYME</name>
<evidence type="ECO:0000313" key="2">
    <source>
        <dbReference type="Proteomes" id="UP000250275"/>
    </source>
</evidence>
<proteinExistence type="predicted"/>